<dbReference type="FunFam" id="1.10.10.10:FF:000001">
    <property type="entry name" value="LysR family transcriptional regulator"/>
    <property type="match status" value="1"/>
</dbReference>
<proteinExistence type="inferred from homology"/>
<dbReference type="GO" id="GO:0032993">
    <property type="term" value="C:protein-DNA complex"/>
    <property type="evidence" value="ECO:0007669"/>
    <property type="project" value="TreeGrafter"/>
</dbReference>
<dbReference type="Proteomes" id="UP000297654">
    <property type="component" value="Unassembled WGS sequence"/>
</dbReference>
<dbReference type="SUPFAM" id="SSF46785">
    <property type="entry name" value="Winged helix' DNA-binding domain"/>
    <property type="match status" value="1"/>
</dbReference>
<comment type="similarity">
    <text evidence="1">Belongs to the LysR transcriptional regulatory family.</text>
</comment>
<dbReference type="InterPro" id="IPR036388">
    <property type="entry name" value="WH-like_DNA-bd_sf"/>
</dbReference>
<evidence type="ECO:0000259" key="5">
    <source>
        <dbReference type="PROSITE" id="PS50931"/>
    </source>
</evidence>
<dbReference type="InterPro" id="IPR036390">
    <property type="entry name" value="WH_DNA-bd_sf"/>
</dbReference>
<dbReference type="Gene3D" id="1.10.10.10">
    <property type="entry name" value="Winged helix-like DNA-binding domain superfamily/Winged helix DNA-binding domain"/>
    <property type="match status" value="1"/>
</dbReference>
<evidence type="ECO:0000313" key="6">
    <source>
        <dbReference type="EMBL" id="TFB94430.1"/>
    </source>
</evidence>
<keyword evidence="4" id="KW-0804">Transcription</keyword>
<dbReference type="InterPro" id="IPR000847">
    <property type="entry name" value="LysR_HTH_N"/>
</dbReference>
<evidence type="ECO:0000256" key="3">
    <source>
        <dbReference type="ARBA" id="ARBA00023125"/>
    </source>
</evidence>
<evidence type="ECO:0000256" key="2">
    <source>
        <dbReference type="ARBA" id="ARBA00023015"/>
    </source>
</evidence>
<dbReference type="PROSITE" id="PS50931">
    <property type="entry name" value="HTH_LYSR"/>
    <property type="match status" value="1"/>
</dbReference>
<protein>
    <submittedName>
        <fullName evidence="6">LysR family transcriptional regulator</fullName>
    </submittedName>
</protein>
<dbReference type="EMBL" id="SOFF01000006">
    <property type="protein sequence ID" value="TFB94430.1"/>
    <property type="molecule type" value="Genomic_DNA"/>
</dbReference>
<accession>A0A5F0DCJ7</accession>
<dbReference type="Pfam" id="PF03466">
    <property type="entry name" value="LysR_substrate"/>
    <property type="match status" value="1"/>
</dbReference>
<keyword evidence="2" id="KW-0805">Transcription regulation</keyword>
<organism evidence="6 7">
    <name type="scientific">Cryobacterium luteum</name>
    <dbReference type="NCBI Taxonomy" id="1424661"/>
    <lineage>
        <taxon>Bacteria</taxon>
        <taxon>Bacillati</taxon>
        <taxon>Actinomycetota</taxon>
        <taxon>Actinomycetes</taxon>
        <taxon>Micrococcales</taxon>
        <taxon>Microbacteriaceae</taxon>
        <taxon>Cryobacterium</taxon>
    </lineage>
</organism>
<dbReference type="Pfam" id="PF00126">
    <property type="entry name" value="HTH_1"/>
    <property type="match status" value="1"/>
</dbReference>
<dbReference type="AlphaFoldDB" id="A0A5F0DCJ7"/>
<evidence type="ECO:0000313" key="7">
    <source>
        <dbReference type="Proteomes" id="UP000297654"/>
    </source>
</evidence>
<sequence length="345" mass="37466">MAPGHRADDRMLCPLYEQSGRSNMSVAVSMPVQAASPAGADLLEPISTLDDVDIRHIRYFLAVARCGSVSAAATELNVSQPSLSQQIIRLERRVGFCLFNRKPRGVEITSAGLAFLKGVEHIPHEIRAAMAAASPHRSAITIGICGGIPYATLSDVSEMIRQSILSEGRPCAMPRFQLKSIASSNQGALLRVGDIDLGIVRMPLTDPSLTIVPFSVEDMGVVMATGHPLGRSDIVRWADLRGQRLLWGDPFNDQEASRALLTAFRHRGWDPMLESGDIHRPELTIQTLHNAPDDTVAVCPRSTFRDYPNIQWRPLAGPAITESLAFAAVTGTRYASLLGHVTDTT</sequence>
<gene>
    <name evidence="6" type="ORF">E3O10_01250</name>
</gene>
<comment type="caution">
    <text evidence="6">The sequence shown here is derived from an EMBL/GenBank/DDBJ whole genome shotgun (WGS) entry which is preliminary data.</text>
</comment>
<dbReference type="GO" id="GO:0003677">
    <property type="term" value="F:DNA binding"/>
    <property type="evidence" value="ECO:0007669"/>
    <property type="project" value="UniProtKB-KW"/>
</dbReference>
<dbReference type="GO" id="GO:0003700">
    <property type="term" value="F:DNA-binding transcription factor activity"/>
    <property type="evidence" value="ECO:0007669"/>
    <property type="project" value="InterPro"/>
</dbReference>
<dbReference type="SUPFAM" id="SSF53850">
    <property type="entry name" value="Periplasmic binding protein-like II"/>
    <property type="match status" value="1"/>
</dbReference>
<evidence type="ECO:0000256" key="1">
    <source>
        <dbReference type="ARBA" id="ARBA00009437"/>
    </source>
</evidence>
<evidence type="ECO:0000256" key="4">
    <source>
        <dbReference type="ARBA" id="ARBA00023163"/>
    </source>
</evidence>
<dbReference type="InterPro" id="IPR005119">
    <property type="entry name" value="LysR_subst-bd"/>
</dbReference>
<reference evidence="6 7" key="1">
    <citation type="submission" date="2019-03" db="EMBL/GenBank/DDBJ databases">
        <title>Genomics of glacier-inhabiting Cryobacterium strains.</title>
        <authorList>
            <person name="Liu Q."/>
            <person name="Xin Y.-H."/>
        </authorList>
    </citation>
    <scope>NUCLEOTIDE SEQUENCE [LARGE SCALE GENOMIC DNA]</scope>
    <source>
        <strain evidence="6 7">Hh15</strain>
    </source>
</reference>
<keyword evidence="3" id="KW-0238">DNA-binding</keyword>
<dbReference type="OrthoDB" id="3181812at2"/>
<feature type="domain" description="HTH lysR-type" evidence="5">
    <location>
        <begin position="52"/>
        <end position="109"/>
    </location>
</feature>
<name>A0A5F0DCJ7_9MICO</name>
<dbReference type="Gene3D" id="3.40.190.290">
    <property type="match status" value="1"/>
</dbReference>
<dbReference type="PRINTS" id="PR00039">
    <property type="entry name" value="HTHLYSR"/>
</dbReference>
<dbReference type="PANTHER" id="PTHR30346:SF0">
    <property type="entry name" value="HCA OPERON TRANSCRIPTIONAL ACTIVATOR HCAR"/>
    <property type="match status" value="1"/>
</dbReference>
<dbReference type="PANTHER" id="PTHR30346">
    <property type="entry name" value="TRANSCRIPTIONAL DUAL REGULATOR HCAR-RELATED"/>
    <property type="match status" value="1"/>
</dbReference>
<keyword evidence="7" id="KW-1185">Reference proteome</keyword>